<dbReference type="InterPro" id="IPR045683">
    <property type="entry name" value="DUF6192"/>
</dbReference>
<dbReference type="Proteomes" id="UP001501777">
    <property type="component" value="Unassembled WGS sequence"/>
</dbReference>
<keyword evidence="2" id="KW-1185">Reference proteome</keyword>
<proteinExistence type="predicted"/>
<dbReference type="Pfam" id="PF19691">
    <property type="entry name" value="DUF6192"/>
    <property type="match status" value="1"/>
</dbReference>
<comment type="caution">
    <text evidence="1">The sequence shown here is derived from an EMBL/GenBank/DDBJ whole genome shotgun (WGS) entry which is preliminary data.</text>
</comment>
<evidence type="ECO:0000313" key="1">
    <source>
        <dbReference type="EMBL" id="GAA2484897.1"/>
    </source>
</evidence>
<dbReference type="EMBL" id="BAAASG010000006">
    <property type="protein sequence ID" value="GAA2484897.1"/>
    <property type="molecule type" value="Genomic_DNA"/>
</dbReference>
<dbReference type="RefSeq" id="WP_344400063.1">
    <property type="nucleotide sequence ID" value="NZ_BAAASG010000006.1"/>
</dbReference>
<gene>
    <name evidence="1" type="ORF">GCM10010276_23380</name>
</gene>
<organism evidence="1 2">
    <name type="scientific">Streptomyces longisporus</name>
    <dbReference type="NCBI Taxonomy" id="1948"/>
    <lineage>
        <taxon>Bacteria</taxon>
        <taxon>Bacillati</taxon>
        <taxon>Actinomycetota</taxon>
        <taxon>Actinomycetes</taxon>
        <taxon>Kitasatosporales</taxon>
        <taxon>Streptomycetaceae</taxon>
        <taxon>Streptomyces</taxon>
    </lineage>
</organism>
<accession>A0ABP5YRL3</accession>
<name>A0ABP5YRL3_STRLO</name>
<reference evidence="2" key="1">
    <citation type="journal article" date="2019" name="Int. J. Syst. Evol. Microbiol.">
        <title>The Global Catalogue of Microorganisms (GCM) 10K type strain sequencing project: providing services to taxonomists for standard genome sequencing and annotation.</title>
        <authorList>
            <consortium name="The Broad Institute Genomics Platform"/>
            <consortium name="The Broad Institute Genome Sequencing Center for Infectious Disease"/>
            <person name="Wu L."/>
            <person name="Ma J."/>
        </authorList>
    </citation>
    <scope>NUCLEOTIDE SEQUENCE [LARGE SCALE GENOMIC DNA]</scope>
    <source>
        <strain evidence="2">JCM 4395</strain>
    </source>
</reference>
<evidence type="ECO:0000313" key="2">
    <source>
        <dbReference type="Proteomes" id="UP001501777"/>
    </source>
</evidence>
<protein>
    <submittedName>
        <fullName evidence="1">Uncharacterized protein</fullName>
    </submittedName>
</protein>
<sequence length="84" mass="9283">MAAKWPAERRVGGVCWEVHKILASAENLFEVIVHPPLSKRTGRHSWVGDAAKRVVGWETSTPVTVEEKVDAVADLVGTRRWPPG</sequence>